<dbReference type="Proteomes" id="UP001218218">
    <property type="component" value="Unassembled WGS sequence"/>
</dbReference>
<keyword evidence="3" id="KW-1185">Reference proteome</keyword>
<accession>A0AAD7ATN2</accession>
<feature type="region of interest" description="Disordered" evidence="1">
    <location>
        <begin position="17"/>
        <end position="43"/>
    </location>
</feature>
<evidence type="ECO:0000256" key="1">
    <source>
        <dbReference type="SAM" id="MobiDB-lite"/>
    </source>
</evidence>
<protein>
    <submittedName>
        <fullName evidence="2">Uncharacterized protein</fullName>
    </submittedName>
</protein>
<name>A0AAD7ATN2_9AGAR</name>
<dbReference type="EMBL" id="JARIHO010000001">
    <property type="protein sequence ID" value="KAJ7367664.1"/>
    <property type="molecule type" value="Genomic_DNA"/>
</dbReference>
<reference evidence="2" key="1">
    <citation type="submission" date="2023-03" db="EMBL/GenBank/DDBJ databases">
        <title>Massive genome expansion in bonnet fungi (Mycena s.s.) driven by repeated elements and novel gene families across ecological guilds.</title>
        <authorList>
            <consortium name="Lawrence Berkeley National Laboratory"/>
            <person name="Harder C.B."/>
            <person name="Miyauchi S."/>
            <person name="Viragh M."/>
            <person name="Kuo A."/>
            <person name="Thoen E."/>
            <person name="Andreopoulos B."/>
            <person name="Lu D."/>
            <person name="Skrede I."/>
            <person name="Drula E."/>
            <person name="Henrissat B."/>
            <person name="Morin E."/>
            <person name="Kohler A."/>
            <person name="Barry K."/>
            <person name="LaButti K."/>
            <person name="Morin E."/>
            <person name="Salamov A."/>
            <person name="Lipzen A."/>
            <person name="Mereny Z."/>
            <person name="Hegedus B."/>
            <person name="Baldrian P."/>
            <person name="Stursova M."/>
            <person name="Weitz H."/>
            <person name="Taylor A."/>
            <person name="Grigoriev I.V."/>
            <person name="Nagy L.G."/>
            <person name="Martin F."/>
            <person name="Kauserud H."/>
        </authorList>
    </citation>
    <scope>NUCLEOTIDE SEQUENCE</scope>
    <source>
        <strain evidence="2">CBHHK002</strain>
    </source>
</reference>
<organism evidence="2 3">
    <name type="scientific">Mycena albidolilacea</name>
    <dbReference type="NCBI Taxonomy" id="1033008"/>
    <lineage>
        <taxon>Eukaryota</taxon>
        <taxon>Fungi</taxon>
        <taxon>Dikarya</taxon>
        <taxon>Basidiomycota</taxon>
        <taxon>Agaricomycotina</taxon>
        <taxon>Agaricomycetes</taxon>
        <taxon>Agaricomycetidae</taxon>
        <taxon>Agaricales</taxon>
        <taxon>Marasmiineae</taxon>
        <taxon>Mycenaceae</taxon>
        <taxon>Mycena</taxon>
    </lineage>
</organism>
<comment type="caution">
    <text evidence="2">The sequence shown here is derived from an EMBL/GenBank/DDBJ whole genome shotgun (WGS) entry which is preliminary data.</text>
</comment>
<gene>
    <name evidence="2" type="ORF">DFH08DRAFT_946645</name>
</gene>
<proteinExistence type="predicted"/>
<sequence>MSKLVPVLVQIVHRGHKATSGTNTNPISIEGDNNEEDKSGLPEKEKKRWEWKWKFDCNKGQWTAPVYQFFHPPILKFDKGDKDRLYTWFVCNSKHCKASTGANGIYRYMDKPDTTTTKNLKCHATKCFSEASV</sequence>
<dbReference type="AlphaFoldDB" id="A0AAD7ATN2"/>
<evidence type="ECO:0000313" key="3">
    <source>
        <dbReference type="Proteomes" id="UP001218218"/>
    </source>
</evidence>
<evidence type="ECO:0000313" key="2">
    <source>
        <dbReference type="EMBL" id="KAJ7367664.1"/>
    </source>
</evidence>